<dbReference type="SFLD" id="SFLDS00029">
    <property type="entry name" value="Radical_SAM"/>
    <property type="match status" value="1"/>
</dbReference>
<evidence type="ECO:0000256" key="5">
    <source>
        <dbReference type="ARBA" id="ARBA00023014"/>
    </source>
</evidence>
<evidence type="ECO:0000256" key="4">
    <source>
        <dbReference type="ARBA" id="ARBA00023004"/>
    </source>
</evidence>
<dbReference type="SFLD" id="SFLDG01082">
    <property type="entry name" value="B12-binding_domain_containing"/>
    <property type="match status" value="1"/>
</dbReference>
<dbReference type="CDD" id="cd02068">
    <property type="entry name" value="radical_SAM_B12_BD"/>
    <property type="match status" value="1"/>
</dbReference>
<dbReference type="PANTHER" id="PTHR43409:SF16">
    <property type="entry name" value="SLR0320 PROTEIN"/>
    <property type="match status" value="1"/>
</dbReference>
<dbReference type="InterPro" id="IPR006638">
    <property type="entry name" value="Elp3/MiaA/NifB-like_rSAM"/>
</dbReference>
<dbReference type="GO" id="GO:0003824">
    <property type="term" value="F:catalytic activity"/>
    <property type="evidence" value="ECO:0007669"/>
    <property type="project" value="InterPro"/>
</dbReference>
<reference evidence="8" key="1">
    <citation type="journal article" date="2015" name="Proc. Natl. Acad. Sci. U.S.A.">
        <title>Networks of energetic and metabolic interactions define dynamics in microbial communities.</title>
        <authorList>
            <person name="Embree M."/>
            <person name="Liu J.K."/>
            <person name="Al-Bassam M.M."/>
            <person name="Zengler K."/>
        </authorList>
    </citation>
    <scope>NUCLEOTIDE SEQUENCE</scope>
</reference>
<dbReference type="InterPro" id="IPR036724">
    <property type="entry name" value="Cobalamin-bd_sf"/>
</dbReference>
<dbReference type="PROSITE" id="PS51332">
    <property type="entry name" value="B12_BINDING"/>
    <property type="match status" value="1"/>
</dbReference>
<dbReference type="SFLD" id="SFLDG01123">
    <property type="entry name" value="methyltransferase_(Class_B)"/>
    <property type="match status" value="1"/>
</dbReference>
<dbReference type="Gene3D" id="3.40.50.280">
    <property type="entry name" value="Cobalamin-binding domain"/>
    <property type="match status" value="1"/>
</dbReference>
<dbReference type="Pfam" id="PF02310">
    <property type="entry name" value="B12-binding"/>
    <property type="match status" value="1"/>
</dbReference>
<dbReference type="InterPro" id="IPR058240">
    <property type="entry name" value="rSAM_sf"/>
</dbReference>
<dbReference type="SMART" id="SM00729">
    <property type="entry name" value="Elp3"/>
    <property type="match status" value="1"/>
</dbReference>
<evidence type="ECO:0000313" key="8">
    <source>
        <dbReference type="EMBL" id="KUG21676.1"/>
    </source>
</evidence>
<gene>
    <name evidence="8" type="ORF">ASZ90_008572</name>
</gene>
<dbReference type="InterPro" id="IPR034466">
    <property type="entry name" value="Methyltransferase_Class_B"/>
</dbReference>
<evidence type="ECO:0000256" key="2">
    <source>
        <dbReference type="ARBA" id="ARBA00022691"/>
    </source>
</evidence>
<keyword evidence="3" id="KW-0479">Metal-binding</keyword>
<dbReference type="SUPFAM" id="SSF52242">
    <property type="entry name" value="Cobalamin (vitamin B12)-binding domain"/>
    <property type="match status" value="1"/>
</dbReference>
<comment type="cofactor">
    <cofactor evidence="1">
        <name>[4Fe-4S] cluster</name>
        <dbReference type="ChEBI" id="CHEBI:49883"/>
    </cofactor>
</comment>
<keyword evidence="5" id="KW-0411">Iron-sulfur</keyword>
<dbReference type="AlphaFoldDB" id="A0A0W8FLE1"/>
<dbReference type="PROSITE" id="PS51918">
    <property type="entry name" value="RADICAL_SAM"/>
    <property type="match status" value="1"/>
</dbReference>
<evidence type="ECO:0000259" key="6">
    <source>
        <dbReference type="PROSITE" id="PS51332"/>
    </source>
</evidence>
<dbReference type="SUPFAM" id="SSF102114">
    <property type="entry name" value="Radical SAM enzymes"/>
    <property type="match status" value="1"/>
</dbReference>
<keyword evidence="2" id="KW-0949">S-adenosyl-L-methionine</keyword>
<protein>
    <submittedName>
        <fullName evidence="8">Radical sam domain protein</fullName>
    </submittedName>
</protein>
<feature type="domain" description="B12-binding" evidence="6">
    <location>
        <begin position="8"/>
        <end position="142"/>
    </location>
</feature>
<dbReference type="InterPro" id="IPR023404">
    <property type="entry name" value="rSAM_horseshoe"/>
</dbReference>
<dbReference type="Pfam" id="PF04055">
    <property type="entry name" value="Radical_SAM"/>
    <property type="match status" value="1"/>
</dbReference>
<accession>A0A0W8FLE1</accession>
<dbReference type="GO" id="GO:0051539">
    <property type="term" value="F:4 iron, 4 sulfur cluster binding"/>
    <property type="evidence" value="ECO:0007669"/>
    <property type="project" value="UniProtKB-KW"/>
</dbReference>
<comment type="caution">
    <text evidence="8">The sequence shown here is derived from an EMBL/GenBank/DDBJ whole genome shotgun (WGS) entry which is preliminary data.</text>
</comment>
<dbReference type="GO" id="GO:0031419">
    <property type="term" value="F:cobalamin binding"/>
    <property type="evidence" value="ECO:0007669"/>
    <property type="project" value="InterPro"/>
</dbReference>
<dbReference type="InterPro" id="IPR051198">
    <property type="entry name" value="BchE-like"/>
</dbReference>
<dbReference type="Gene3D" id="3.80.30.20">
    <property type="entry name" value="tm_1862 like domain"/>
    <property type="match status" value="1"/>
</dbReference>
<proteinExistence type="predicted"/>
<organism evidence="8">
    <name type="scientific">hydrocarbon metagenome</name>
    <dbReference type="NCBI Taxonomy" id="938273"/>
    <lineage>
        <taxon>unclassified sequences</taxon>
        <taxon>metagenomes</taxon>
        <taxon>ecological metagenomes</taxon>
    </lineage>
</organism>
<evidence type="ECO:0000256" key="1">
    <source>
        <dbReference type="ARBA" id="ARBA00001966"/>
    </source>
</evidence>
<sequence length="479" mass="54886">MKETKVLLVKPDARSVYGYPTTPLLGLGLLASILNKDGFKTQVLDLRLKGYGNKNLLEAIKDFKPDIIGFSASSFDYLKAVELCEKVKEIDPNVVTVIGGPHTTMCPEKAVEPGCIDYICIGEADKTISEFVSAFPDKEKMKKIEGFGYKDGNKKHFNPKPEHVSDLDSLPFIDFELFPLDKYRVGKNLTLPLFTSRGCPYDCSYCCSYLIHGRKYRPRSAQSLVREIELNMKKFNTKIFTIADDTFNFDKQRVIDFCNLLIEKNLQIEWDCPQGIRADKMTPEIARLMKKAGCKLLAMGIESVDKDVLKLIKKGETIDHIESAIKAVNEAGIISKAFFLVGLPGDSVEKVLKSIEFFKENNIYIPRYSMIVAYPTTRLEKWVEENANLYFDTYNYVLTHNECTDDIGVQFDTNDFPKKERYRMFRYAEKEAECWLIRNKLIDKFGLPWGKILAVPFRLKICRDILRLAFKLNIINVYS</sequence>
<evidence type="ECO:0000259" key="7">
    <source>
        <dbReference type="PROSITE" id="PS51918"/>
    </source>
</evidence>
<dbReference type="EMBL" id="LNQE01001033">
    <property type="protein sequence ID" value="KUG21676.1"/>
    <property type="molecule type" value="Genomic_DNA"/>
</dbReference>
<dbReference type="InterPro" id="IPR006158">
    <property type="entry name" value="Cobalamin-bd"/>
</dbReference>
<dbReference type="GO" id="GO:0005829">
    <property type="term" value="C:cytosol"/>
    <property type="evidence" value="ECO:0007669"/>
    <property type="project" value="TreeGrafter"/>
</dbReference>
<dbReference type="InterPro" id="IPR007197">
    <property type="entry name" value="rSAM"/>
</dbReference>
<evidence type="ECO:0000256" key="3">
    <source>
        <dbReference type="ARBA" id="ARBA00022723"/>
    </source>
</evidence>
<feature type="domain" description="Radical SAM core" evidence="7">
    <location>
        <begin position="185"/>
        <end position="406"/>
    </location>
</feature>
<name>A0A0W8FLE1_9ZZZZ</name>
<keyword evidence="4" id="KW-0408">Iron</keyword>
<dbReference type="CDD" id="cd01335">
    <property type="entry name" value="Radical_SAM"/>
    <property type="match status" value="1"/>
</dbReference>
<dbReference type="GO" id="GO:0046872">
    <property type="term" value="F:metal ion binding"/>
    <property type="evidence" value="ECO:0007669"/>
    <property type="project" value="UniProtKB-KW"/>
</dbReference>
<dbReference type="PANTHER" id="PTHR43409">
    <property type="entry name" value="ANAEROBIC MAGNESIUM-PROTOPORPHYRIN IX MONOMETHYL ESTER CYCLASE-RELATED"/>
    <property type="match status" value="1"/>
</dbReference>